<evidence type="ECO:0000256" key="1">
    <source>
        <dbReference type="ARBA" id="ARBA00004370"/>
    </source>
</evidence>
<dbReference type="EMBL" id="JARK01001493">
    <property type="protein sequence ID" value="EYB95621.1"/>
    <property type="molecule type" value="Genomic_DNA"/>
</dbReference>
<keyword evidence="5 6" id="KW-0472">Membrane</keyword>
<keyword evidence="8" id="KW-1185">Reference proteome</keyword>
<feature type="transmembrane region" description="Helical" evidence="6">
    <location>
        <begin position="12"/>
        <end position="33"/>
    </location>
</feature>
<evidence type="ECO:0000256" key="5">
    <source>
        <dbReference type="ARBA" id="ARBA00023136"/>
    </source>
</evidence>
<comment type="subcellular location">
    <subcellularLocation>
        <location evidence="1">Membrane</location>
    </subcellularLocation>
</comment>
<evidence type="ECO:0000256" key="4">
    <source>
        <dbReference type="ARBA" id="ARBA00022989"/>
    </source>
</evidence>
<keyword evidence="3 6" id="KW-0812">Transmembrane</keyword>
<feature type="transmembrane region" description="Helical" evidence="6">
    <location>
        <begin position="39"/>
        <end position="65"/>
    </location>
</feature>
<evidence type="ECO:0000256" key="6">
    <source>
        <dbReference type="SAM" id="Phobius"/>
    </source>
</evidence>
<dbReference type="InterPro" id="IPR000612">
    <property type="entry name" value="PMP3"/>
</dbReference>
<reference evidence="8" key="1">
    <citation type="journal article" date="2015" name="Nat. Genet.">
        <title>The genome and transcriptome of the zoonotic hookworm Ancylostoma ceylanicum identify infection-specific gene families.</title>
        <authorList>
            <person name="Schwarz E.M."/>
            <person name="Hu Y."/>
            <person name="Antoshechkin I."/>
            <person name="Miller M.M."/>
            <person name="Sternberg P.W."/>
            <person name="Aroian R.V."/>
        </authorList>
    </citation>
    <scope>NUCLEOTIDE SEQUENCE</scope>
    <source>
        <strain evidence="8">HY135</strain>
    </source>
</reference>
<evidence type="ECO:0000256" key="2">
    <source>
        <dbReference type="ARBA" id="ARBA00009530"/>
    </source>
</evidence>
<keyword evidence="4 6" id="KW-1133">Transmembrane helix</keyword>
<evidence type="ECO:0000313" key="8">
    <source>
        <dbReference type="Proteomes" id="UP000024635"/>
    </source>
</evidence>
<dbReference type="Pfam" id="PF01679">
    <property type="entry name" value="Pmp3"/>
    <property type="match status" value="1"/>
</dbReference>
<evidence type="ECO:0008006" key="9">
    <source>
        <dbReference type="Google" id="ProtNLM"/>
    </source>
</evidence>
<sequence length="69" mass="7957">MVYFRKEEMVEFSLCGFLFKLIFCLIMPPLAVILAKGGIIPIVLSAVLTMLWWIPGVLYALWFCFLRPS</sequence>
<name>A0A016SZ14_9BILA</name>
<protein>
    <recommendedName>
        <fullName evidence="9">Proteolipid membrane potential modulator</fullName>
    </recommendedName>
</protein>
<comment type="similarity">
    <text evidence="2">Belongs to the UPF0057 (PMP3) family.</text>
</comment>
<dbReference type="OrthoDB" id="2802411at2759"/>
<dbReference type="GO" id="GO:0016020">
    <property type="term" value="C:membrane"/>
    <property type="evidence" value="ECO:0007669"/>
    <property type="project" value="UniProtKB-SubCell"/>
</dbReference>
<evidence type="ECO:0000313" key="7">
    <source>
        <dbReference type="EMBL" id="EYB95621.1"/>
    </source>
</evidence>
<evidence type="ECO:0000256" key="3">
    <source>
        <dbReference type="ARBA" id="ARBA00022692"/>
    </source>
</evidence>
<dbReference type="AlphaFoldDB" id="A0A016SZ14"/>
<gene>
    <name evidence="7" type="primary">Acey_s0157.g3173</name>
    <name evidence="7" type="ORF">Y032_0157g3173</name>
</gene>
<organism evidence="7 8">
    <name type="scientific">Ancylostoma ceylanicum</name>
    <dbReference type="NCBI Taxonomy" id="53326"/>
    <lineage>
        <taxon>Eukaryota</taxon>
        <taxon>Metazoa</taxon>
        <taxon>Ecdysozoa</taxon>
        <taxon>Nematoda</taxon>
        <taxon>Chromadorea</taxon>
        <taxon>Rhabditida</taxon>
        <taxon>Rhabditina</taxon>
        <taxon>Rhabditomorpha</taxon>
        <taxon>Strongyloidea</taxon>
        <taxon>Ancylostomatidae</taxon>
        <taxon>Ancylostomatinae</taxon>
        <taxon>Ancylostoma</taxon>
    </lineage>
</organism>
<accession>A0A016SZ14</accession>
<comment type="caution">
    <text evidence="7">The sequence shown here is derived from an EMBL/GenBank/DDBJ whole genome shotgun (WGS) entry which is preliminary data.</text>
</comment>
<dbReference type="Proteomes" id="UP000024635">
    <property type="component" value="Unassembled WGS sequence"/>
</dbReference>
<proteinExistence type="inferred from homology"/>